<proteinExistence type="inferred from homology"/>
<reference evidence="6 7" key="1">
    <citation type="submission" date="2019-04" db="EMBL/GenBank/DDBJ databases">
        <title>Aspergillus burnettii sp. nov., novel species from soil in southeast Queensland.</title>
        <authorList>
            <person name="Gilchrist C.L.M."/>
            <person name="Pitt J.I."/>
            <person name="Lange L."/>
            <person name="Lacey H.J."/>
            <person name="Vuong D."/>
            <person name="Midgley D.J."/>
            <person name="Greenfield P."/>
            <person name="Bradbury M."/>
            <person name="Lacey E."/>
            <person name="Busk P.K."/>
            <person name="Pilgaard B."/>
            <person name="Chooi Y.H."/>
            <person name="Piggott A.M."/>
        </authorList>
    </citation>
    <scope>NUCLEOTIDE SEQUENCE [LARGE SCALE GENOMIC DNA]</scope>
    <source>
        <strain evidence="6 7">FRR 5400</strain>
    </source>
</reference>
<keyword evidence="3" id="KW-0521">NADP</keyword>
<protein>
    <recommendedName>
        <fullName evidence="5">Enoyl reductase (ER) domain-containing protein</fullName>
    </recommendedName>
</protein>
<dbReference type="EMBL" id="SPNV01000450">
    <property type="protein sequence ID" value="KAF5855340.1"/>
    <property type="molecule type" value="Genomic_DNA"/>
</dbReference>
<dbReference type="Pfam" id="PF08240">
    <property type="entry name" value="ADH_N"/>
    <property type="match status" value="1"/>
</dbReference>
<comment type="caution">
    <text evidence="6">The sequence shown here is derived from an EMBL/GenBank/DDBJ whole genome shotgun (WGS) entry which is preliminary data.</text>
</comment>
<keyword evidence="2" id="KW-0547">Nucleotide-binding</keyword>
<dbReference type="InterPro" id="IPR013154">
    <property type="entry name" value="ADH-like_N"/>
</dbReference>
<dbReference type="Pfam" id="PF00107">
    <property type="entry name" value="ADH_zinc_N"/>
    <property type="match status" value="1"/>
</dbReference>
<dbReference type="GO" id="GO:0016651">
    <property type="term" value="F:oxidoreductase activity, acting on NAD(P)H"/>
    <property type="evidence" value="ECO:0007669"/>
    <property type="project" value="InterPro"/>
</dbReference>
<dbReference type="Gene3D" id="3.40.50.720">
    <property type="entry name" value="NAD(P)-binding Rossmann-like Domain"/>
    <property type="match status" value="1"/>
</dbReference>
<gene>
    <name evidence="6" type="ORF">ETB97_009432</name>
</gene>
<accession>A0A8H5ZUE8</accession>
<dbReference type="Gene3D" id="3.90.180.10">
    <property type="entry name" value="Medium-chain alcohol dehydrogenases, catalytic domain"/>
    <property type="match status" value="1"/>
</dbReference>
<dbReference type="AlphaFoldDB" id="A0A8H5ZUE8"/>
<organism evidence="6 7">
    <name type="scientific">Petromyces alliaceus</name>
    <name type="common">Aspergillus alliaceus</name>
    <dbReference type="NCBI Taxonomy" id="209559"/>
    <lineage>
        <taxon>Eukaryota</taxon>
        <taxon>Fungi</taxon>
        <taxon>Dikarya</taxon>
        <taxon>Ascomycota</taxon>
        <taxon>Pezizomycotina</taxon>
        <taxon>Eurotiomycetes</taxon>
        <taxon>Eurotiomycetidae</taxon>
        <taxon>Eurotiales</taxon>
        <taxon>Aspergillaceae</taxon>
        <taxon>Aspergillus</taxon>
        <taxon>Aspergillus subgen. Circumdati</taxon>
    </lineage>
</organism>
<name>A0A8H5ZUE8_PETAA</name>
<dbReference type="InterPro" id="IPR011032">
    <property type="entry name" value="GroES-like_sf"/>
</dbReference>
<dbReference type="SUPFAM" id="SSF50129">
    <property type="entry name" value="GroES-like"/>
    <property type="match status" value="1"/>
</dbReference>
<sequence>MGIQHMLPSTQTAIIAGPQGEFQLSHDVPVTPLADDEIIMKTAAVALNPVDTKLVGDFITPGAIFGFDCAGVIVAVGPKVGNGLAIGDRVCGSARGMNREKPLGGAFAEYVMLPADLTLRIPPAMTFAEAASLGTALVSACMSLFWTMQIPASLQEPAEKPFPVLVYGGSTATGTMLLQVLKICGVRTLTTCSPKNFDLVRSYGADEVFDYNSPTCAQDIREATRNNLKYAVDCITEDSTIKICYSAIGRAGGQYIALNPYPEHLATRKVIKPGWILATLITGEGSAWPEPYHREPDPEIRALAKPAYSAVQKLLDEGRLRSHPIRVKDGGLAAVLDGVEVLRKGEISGTLVYHFDERLPVVRFRLLTTFLVLSSGQLLLYALWKVFLKPLCFSPFKHLPKPPGGSWINGHFGEIMKMGNGEAELKW</sequence>
<dbReference type="PANTHER" id="PTHR45348">
    <property type="entry name" value="HYPOTHETICAL OXIDOREDUCTASE (EUROFUNG)"/>
    <property type="match status" value="1"/>
</dbReference>
<evidence type="ECO:0000256" key="2">
    <source>
        <dbReference type="ARBA" id="ARBA00022741"/>
    </source>
</evidence>
<evidence type="ECO:0000256" key="1">
    <source>
        <dbReference type="ARBA" id="ARBA00008072"/>
    </source>
</evidence>
<keyword evidence="4" id="KW-0560">Oxidoreductase</keyword>
<dbReference type="InterPro" id="IPR047122">
    <property type="entry name" value="Trans-enoyl_RdTase-like"/>
</dbReference>
<evidence type="ECO:0000259" key="5">
    <source>
        <dbReference type="SMART" id="SM00829"/>
    </source>
</evidence>
<comment type="similarity">
    <text evidence="1">Belongs to the zinc-containing alcohol dehydrogenase family.</text>
</comment>
<dbReference type="PANTHER" id="PTHR45348:SF2">
    <property type="entry name" value="ZINC-TYPE ALCOHOL DEHYDROGENASE-LIKE PROTEIN C2E1P3.01"/>
    <property type="match status" value="1"/>
</dbReference>
<dbReference type="Proteomes" id="UP000541154">
    <property type="component" value="Unassembled WGS sequence"/>
</dbReference>
<dbReference type="InterPro" id="IPR036291">
    <property type="entry name" value="NAD(P)-bd_dom_sf"/>
</dbReference>
<dbReference type="SMART" id="SM00829">
    <property type="entry name" value="PKS_ER"/>
    <property type="match status" value="1"/>
</dbReference>
<evidence type="ECO:0000256" key="4">
    <source>
        <dbReference type="ARBA" id="ARBA00023002"/>
    </source>
</evidence>
<evidence type="ECO:0000256" key="3">
    <source>
        <dbReference type="ARBA" id="ARBA00022857"/>
    </source>
</evidence>
<dbReference type="SUPFAM" id="SSF51735">
    <property type="entry name" value="NAD(P)-binding Rossmann-fold domains"/>
    <property type="match status" value="1"/>
</dbReference>
<evidence type="ECO:0000313" key="7">
    <source>
        <dbReference type="Proteomes" id="UP000541154"/>
    </source>
</evidence>
<dbReference type="InterPro" id="IPR013149">
    <property type="entry name" value="ADH-like_C"/>
</dbReference>
<dbReference type="CDD" id="cd08249">
    <property type="entry name" value="enoyl_reductase_like"/>
    <property type="match status" value="1"/>
</dbReference>
<feature type="domain" description="Enoyl reductase (ER)" evidence="5">
    <location>
        <begin position="17"/>
        <end position="353"/>
    </location>
</feature>
<dbReference type="GO" id="GO:0000166">
    <property type="term" value="F:nucleotide binding"/>
    <property type="evidence" value="ECO:0007669"/>
    <property type="project" value="UniProtKB-KW"/>
</dbReference>
<evidence type="ECO:0000313" key="6">
    <source>
        <dbReference type="EMBL" id="KAF5855340.1"/>
    </source>
</evidence>
<dbReference type="InterPro" id="IPR020843">
    <property type="entry name" value="ER"/>
</dbReference>
<keyword evidence="7" id="KW-1185">Reference proteome</keyword>